<feature type="transmembrane region" description="Helical" evidence="6">
    <location>
        <begin position="300"/>
        <end position="321"/>
    </location>
</feature>
<feature type="transmembrane region" description="Helical" evidence="6">
    <location>
        <begin position="129"/>
        <end position="162"/>
    </location>
</feature>
<comment type="similarity">
    <text evidence="2">Belongs to the autoinducer-2 exporter (AI-2E) (TC 2.A.86) family.</text>
</comment>
<dbReference type="EMBL" id="JTEO01000004">
    <property type="protein sequence ID" value="MCQ6962692.1"/>
    <property type="molecule type" value="Genomic_DNA"/>
</dbReference>
<dbReference type="GO" id="GO:0016020">
    <property type="term" value="C:membrane"/>
    <property type="evidence" value="ECO:0007669"/>
    <property type="project" value="UniProtKB-SubCell"/>
</dbReference>
<feature type="transmembrane region" description="Helical" evidence="6">
    <location>
        <begin position="35"/>
        <end position="53"/>
    </location>
</feature>
<accession>A0AAE3KX97</accession>
<dbReference type="PANTHER" id="PTHR21716">
    <property type="entry name" value="TRANSMEMBRANE PROTEIN"/>
    <property type="match status" value="1"/>
</dbReference>
<feature type="transmembrane region" description="Helical" evidence="6">
    <location>
        <begin position="65"/>
        <end position="90"/>
    </location>
</feature>
<gene>
    <name evidence="7" type="ORF">PV02_06115</name>
</gene>
<dbReference type="GO" id="GO:0055085">
    <property type="term" value="P:transmembrane transport"/>
    <property type="evidence" value="ECO:0007669"/>
    <property type="project" value="TreeGrafter"/>
</dbReference>
<dbReference type="Proteomes" id="UP001206983">
    <property type="component" value="Unassembled WGS sequence"/>
</dbReference>
<dbReference type="InterPro" id="IPR002549">
    <property type="entry name" value="AI-2E-like"/>
</dbReference>
<dbReference type="AlphaFoldDB" id="A0AAE3KX97"/>
<keyword evidence="3 6" id="KW-0812">Transmembrane</keyword>
<dbReference type="PANTHER" id="PTHR21716:SF64">
    <property type="entry name" value="AI-2 TRANSPORT PROTEIN TQSA"/>
    <property type="match status" value="1"/>
</dbReference>
<evidence type="ECO:0000256" key="6">
    <source>
        <dbReference type="SAM" id="Phobius"/>
    </source>
</evidence>
<dbReference type="Pfam" id="PF01594">
    <property type="entry name" value="AI-2E_transport"/>
    <property type="match status" value="1"/>
</dbReference>
<evidence type="ECO:0000256" key="5">
    <source>
        <dbReference type="ARBA" id="ARBA00023136"/>
    </source>
</evidence>
<dbReference type="RefSeq" id="WP_256622504.1">
    <property type="nucleotide sequence ID" value="NZ_JTEO01000004.1"/>
</dbReference>
<feature type="transmembrane region" description="Helical" evidence="6">
    <location>
        <begin position="12"/>
        <end position="29"/>
    </location>
</feature>
<sequence>MRDISTGTFTMPARLLFTVTAAVLLTIGISELASILIPILFSLFATLILAPLIHKLQKKGIHPVVSVALVILLFLLMVIAIGLLVVSAILQFNQLIPTYQSRLIETLNSLSIYLPSVENISLGTIARDIALFLLGSLASILTGTVNAATTVGLIIITTAFLLIDAVGVSKKVQREVEEHFVLAANIKNLGRQVVDYMVIRTETNLVMGIGTAVILLIAGVDFAILWGFLAFVLGYIPYIGLLLAVIPPAILALLQYGPLGALAIIAAILIINALSENVLFPSLAGKGLELSPSVVFLSLVYWGYVLGPAGALLSTPLTMVVRTILGSFEETHWLAELMGETKLRKIPDEAEAV</sequence>
<reference evidence="7 8" key="1">
    <citation type="journal article" date="2011" name="Appl. Environ. Microbiol.">
        <title>Methanogenic archaea isolated from Taiwan's Chelungpu fault.</title>
        <authorList>
            <person name="Wu S.Y."/>
            <person name="Lai M.C."/>
        </authorList>
    </citation>
    <scope>NUCLEOTIDE SEQUENCE [LARGE SCALE GENOMIC DNA]</scope>
    <source>
        <strain evidence="7 8">St545Mb</strain>
    </source>
</reference>
<keyword evidence="5 6" id="KW-0472">Membrane</keyword>
<name>A0AAE3KX97_9EURY</name>
<feature type="transmembrane region" description="Helical" evidence="6">
    <location>
        <begin position="261"/>
        <end position="280"/>
    </location>
</feature>
<evidence type="ECO:0008006" key="9">
    <source>
        <dbReference type="Google" id="ProtNLM"/>
    </source>
</evidence>
<protein>
    <recommendedName>
        <fullName evidence="9">AI-2E family transporter</fullName>
    </recommendedName>
</protein>
<keyword evidence="4 6" id="KW-1133">Transmembrane helix</keyword>
<evidence type="ECO:0000313" key="7">
    <source>
        <dbReference type="EMBL" id="MCQ6962692.1"/>
    </source>
</evidence>
<comment type="caution">
    <text evidence="7">The sequence shown here is derived from an EMBL/GenBank/DDBJ whole genome shotgun (WGS) entry which is preliminary data.</text>
</comment>
<comment type="subcellular location">
    <subcellularLocation>
        <location evidence="1">Membrane</location>
        <topology evidence="1">Multi-pass membrane protein</topology>
    </subcellularLocation>
</comment>
<feature type="transmembrane region" description="Helical" evidence="6">
    <location>
        <begin position="205"/>
        <end position="229"/>
    </location>
</feature>
<proteinExistence type="inferred from homology"/>
<organism evidence="7 8">
    <name type="scientific">Methanolobus chelungpuianus</name>
    <dbReference type="NCBI Taxonomy" id="502115"/>
    <lineage>
        <taxon>Archaea</taxon>
        <taxon>Methanobacteriati</taxon>
        <taxon>Methanobacteriota</taxon>
        <taxon>Stenosarchaea group</taxon>
        <taxon>Methanomicrobia</taxon>
        <taxon>Methanosarcinales</taxon>
        <taxon>Methanosarcinaceae</taxon>
        <taxon>Methanolobus</taxon>
    </lineage>
</organism>
<evidence type="ECO:0000256" key="4">
    <source>
        <dbReference type="ARBA" id="ARBA00022989"/>
    </source>
</evidence>
<evidence type="ECO:0000256" key="1">
    <source>
        <dbReference type="ARBA" id="ARBA00004141"/>
    </source>
</evidence>
<evidence type="ECO:0000256" key="2">
    <source>
        <dbReference type="ARBA" id="ARBA00009773"/>
    </source>
</evidence>
<evidence type="ECO:0000313" key="8">
    <source>
        <dbReference type="Proteomes" id="UP001206983"/>
    </source>
</evidence>
<evidence type="ECO:0000256" key="3">
    <source>
        <dbReference type="ARBA" id="ARBA00022692"/>
    </source>
</evidence>
<keyword evidence="8" id="KW-1185">Reference proteome</keyword>